<proteinExistence type="predicted"/>
<sequence>MCAGAAILGANWMRDDAQRHRLGKEEGLLDAFANTVQSDTNGPLPFPICIGAAPYVGAHSPEILVDSVIYHDIDWKSLALEAESLDDAENRLRAIFGKSSIAGLVADVNGVTLAQLDDESFKPRRYLQASHSVITLNDKFVSIPSMMRLHHGLVKACPEGKAKYTEVVGGHLLAWLRRKTLQVDAINEVYQELCLS</sequence>
<evidence type="ECO:0000313" key="1">
    <source>
        <dbReference type="EMBL" id="CAD8261348.1"/>
    </source>
</evidence>
<accession>A0A7R9UCJ3</accession>
<reference evidence="1" key="1">
    <citation type="submission" date="2021-01" db="EMBL/GenBank/DDBJ databases">
        <authorList>
            <person name="Corre E."/>
            <person name="Pelletier E."/>
            <person name="Niang G."/>
            <person name="Scheremetjew M."/>
            <person name="Finn R."/>
            <person name="Kale V."/>
            <person name="Holt S."/>
            <person name="Cochrane G."/>
            <person name="Meng A."/>
            <person name="Brown T."/>
            <person name="Cohen L."/>
        </authorList>
    </citation>
    <scope>NUCLEOTIDE SEQUENCE</scope>
    <source>
        <strain evidence="1">CCMP2078</strain>
    </source>
</reference>
<dbReference type="AlphaFoldDB" id="A0A7R9UCJ3"/>
<gene>
    <name evidence="1" type="ORF">PPYR1160_LOCUS10850</name>
</gene>
<dbReference type="EMBL" id="HBEA01014194">
    <property type="protein sequence ID" value="CAD8261348.1"/>
    <property type="molecule type" value="Transcribed_RNA"/>
</dbReference>
<name>A0A7R9UCJ3_9STRA</name>
<protein>
    <submittedName>
        <fullName evidence="1">Uncharacterized protein</fullName>
    </submittedName>
</protein>
<organism evidence="1">
    <name type="scientific">Pinguiococcus pyrenoidosus</name>
    <dbReference type="NCBI Taxonomy" id="172671"/>
    <lineage>
        <taxon>Eukaryota</taxon>
        <taxon>Sar</taxon>
        <taxon>Stramenopiles</taxon>
        <taxon>Ochrophyta</taxon>
        <taxon>Pinguiophyceae</taxon>
        <taxon>Pinguiochrysidales</taxon>
        <taxon>Pinguiochrysidaceae</taxon>
        <taxon>Pinguiococcus</taxon>
    </lineage>
</organism>